<dbReference type="Proteomes" id="UP000241890">
    <property type="component" value="Unassembled WGS sequence"/>
</dbReference>
<dbReference type="GO" id="GO:0030178">
    <property type="term" value="P:negative regulation of Wnt signaling pathway"/>
    <property type="evidence" value="ECO:0007669"/>
    <property type="project" value="TreeGrafter"/>
</dbReference>
<protein>
    <submittedName>
        <fullName evidence="2">Nucleoredoxin</fullName>
    </submittedName>
</protein>
<dbReference type="GO" id="GO:0031397">
    <property type="term" value="P:negative regulation of protein ubiquitination"/>
    <property type="evidence" value="ECO:0007669"/>
    <property type="project" value="TreeGrafter"/>
</dbReference>
<dbReference type="OrthoDB" id="409136at2759"/>
<keyword evidence="3" id="KW-1185">Reference proteome</keyword>
<name>A0A2R5GKL2_9STRA</name>
<sequence>MASEAAMEELFGPELLSHEGTVETKSVAKKVMAIYASSNTCPPCQTFTPMLSKLYKKLNEEGKELEIVFLSADKDEDDFNACFKKMPWLAIPFSDNERKQTLMRKLKLQYIPTLAMVDGETGEIYNTSAREAVSSDEEGENYPWLPPSLEDCLGDRFIDAEGNEKTLADLKDKYVTLYFSAHWCPPCRHFTPKFIELYKKLKAEGKPWEVIFVSSDRDAEAFKGYFSEMPWLALPYEDRASKEMLSSHFGIEGIPSAIMLDKDLSVLNKGLRGYVDADPEGKDFPWKPKPVLTLTQGAGDINELPSMVVLMEQESEGTQAQFETIFTQVAETHATMVKEEKKDPMQFLVAPPGDMLADRVRKLCGLDSSKDEVRTLCNGDMCMKLHASTAVILLDIPDNGGYYELEGELTQENIAQFHKRFVSGELKDSRKQLNA</sequence>
<dbReference type="Pfam" id="PF13905">
    <property type="entry name" value="Thioredoxin_8"/>
    <property type="match status" value="2"/>
</dbReference>
<dbReference type="PANTHER" id="PTHR46472">
    <property type="entry name" value="NUCLEOREDOXIN"/>
    <property type="match status" value="1"/>
</dbReference>
<evidence type="ECO:0000259" key="1">
    <source>
        <dbReference type="PROSITE" id="PS51352"/>
    </source>
</evidence>
<dbReference type="InterPro" id="IPR012336">
    <property type="entry name" value="Thioredoxin-like_fold"/>
</dbReference>
<feature type="domain" description="Thioredoxin" evidence="1">
    <location>
        <begin position="123"/>
        <end position="306"/>
    </location>
</feature>
<dbReference type="PANTHER" id="PTHR46472:SF1">
    <property type="entry name" value="NUCLEOREDOXIN"/>
    <property type="match status" value="1"/>
</dbReference>
<proteinExistence type="predicted"/>
<accession>A0A2R5GKL2</accession>
<dbReference type="Gene3D" id="3.40.30.10">
    <property type="entry name" value="Glutaredoxin"/>
    <property type="match status" value="3"/>
</dbReference>
<evidence type="ECO:0000313" key="2">
    <source>
        <dbReference type="EMBL" id="GBG30268.1"/>
    </source>
</evidence>
<reference evidence="2 3" key="1">
    <citation type="submission" date="2017-12" db="EMBL/GenBank/DDBJ databases">
        <title>Sequencing, de novo assembly and annotation of complete genome of a new Thraustochytrid species, strain FCC1311.</title>
        <authorList>
            <person name="Sedici K."/>
            <person name="Godart F."/>
            <person name="Aiese Cigliano R."/>
            <person name="Sanseverino W."/>
            <person name="Barakat M."/>
            <person name="Ortet P."/>
            <person name="Marechal E."/>
            <person name="Cagnac O."/>
            <person name="Amato A."/>
        </authorList>
    </citation>
    <scope>NUCLEOTIDE SEQUENCE [LARGE SCALE GENOMIC DNA]</scope>
</reference>
<dbReference type="PROSITE" id="PS51352">
    <property type="entry name" value="THIOREDOXIN_2"/>
    <property type="match status" value="1"/>
</dbReference>
<dbReference type="InterPro" id="IPR036249">
    <property type="entry name" value="Thioredoxin-like_sf"/>
</dbReference>
<dbReference type="AlphaFoldDB" id="A0A2R5GKL2"/>
<dbReference type="GO" id="GO:0005634">
    <property type="term" value="C:nucleus"/>
    <property type="evidence" value="ECO:0007669"/>
    <property type="project" value="TreeGrafter"/>
</dbReference>
<evidence type="ECO:0000313" key="3">
    <source>
        <dbReference type="Proteomes" id="UP000241890"/>
    </source>
</evidence>
<dbReference type="GO" id="GO:0004791">
    <property type="term" value="F:thioredoxin-disulfide reductase (NADPH) activity"/>
    <property type="evidence" value="ECO:0007669"/>
    <property type="project" value="TreeGrafter"/>
</dbReference>
<dbReference type="InterPro" id="IPR013766">
    <property type="entry name" value="Thioredoxin_domain"/>
</dbReference>
<gene>
    <name evidence="2" type="ORF">FCC1311_064872</name>
</gene>
<organism evidence="2 3">
    <name type="scientific">Hondaea fermentalgiana</name>
    <dbReference type="NCBI Taxonomy" id="2315210"/>
    <lineage>
        <taxon>Eukaryota</taxon>
        <taxon>Sar</taxon>
        <taxon>Stramenopiles</taxon>
        <taxon>Bigyra</taxon>
        <taxon>Labyrinthulomycetes</taxon>
        <taxon>Thraustochytrida</taxon>
        <taxon>Thraustochytriidae</taxon>
        <taxon>Hondaea</taxon>
    </lineage>
</organism>
<dbReference type="EMBL" id="BEYU01000074">
    <property type="protein sequence ID" value="GBG30268.1"/>
    <property type="molecule type" value="Genomic_DNA"/>
</dbReference>
<dbReference type="InParanoid" id="A0A2R5GKL2"/>
<dbReference type="SUPFAM" id="SSF52833">
    <property type="entry name" value="Thioredoxin-like"/>
    <property type="match status" value="2"/>
</dbReference>
<comment type="caution">
    <text evidence="2">The sequence shown here is derived from an EMBL/GenBank/DDBJ whole genome shotgun (WGS) entry which is preliminary data.</text>
</comment>